<proteinExistence type="predicted"/>
<dbReference type="PANTHER" id="PTHR14167">
    <property type="entry name" value="SH3 DOMAIN-CONTAINING"/>
    <property type="match status" value="1"/>
</dbReference>
<reference evidence="6" key="1">
    <citation type="journal article" date="2008" name="Nature">
        <title>The amphioxus genome and the evolution of the chordate karyotype.</title>
        <authorList>
            <consortium name="US DOE Joint Genome Institute (JGI-PGF)"/>
            <person name="Putnam N.H."/>
            <person name="Butts T."/>
            <person name="Ferrier D.E.K."/>
            <person name="Furlong R.F."/>
            <person name="Hellsten U."/>
            <person name="Kawashima T."/>
            <person name="Robinson-Rechavi M."/>
            <person name="Shoguchi E."/>
            <person name="Terry A."/>
            <person name="Yu J.-K."/>
            <person name="Benito-Gutierrez E.L."/>
            <person name="Dubchak I."/>
            <person name="Garcia-Fernandez J."/>
            <person name="Gibson-Brown J.J."/>
            <person name="Grigoriev I.V."/>
            <person name="Horton A.C."/>
            <person name="de Jong P.J."/>
            <person name="Jurka J."/>
            <person name="Kapitonov V.V."/>
            <person name="Kohara Y."/>
            <person name="Kuroki Y."/>
            <person name="Lindquist E."/>
            <person name="Lucas S."/>
            <person name="Osoegawa K."/>
            <person name="Pennacchio L.A."/>
            <person name="Salamov A.A."/>
            <person name="Satou Y."/>
            <person name="Sauka-Spengler T."/>
            <person name="Schmutz J."/>
            <person name="Shin-I T."/>
            <person name="Toyoda A."/>
            <person name="Bronner-Fraser M."/>
            <person name="Fujiyama A."/>
            <person name="Holland L.Z."/>
            <person name="Holland P.W.H."/>
            <person name="Satoh N."/>
            <person name="Rokhsar D.S."/>
        </authorList>
    </citation>
    <scope>NUCLEOTIDE SEQUENCE [LARGE SCALE GENOMIC DNA]</scope>
    <source>
        <strain evidence="6">S238N-H82</strain>
        <tissue evidence="6">Testes</tissue>
    </source>
</reference>
<dbReference type="SUPFAM" id="SSF50044">
    <property type="entry name" value="SH3-domain"/>
    <property type="match status" value="3"/>
</dbReference>
<name>C3Z5E9_BRAFL</name>
<sequence>MLSDVGFQRILEEERRKKMLEEEAQQRARKHSANAERPVVVPSNRYDDTQVTPPTKISIEVKKEARALYPFKAQNSKELSFKKGDVIYLTRQVDKNWYEGEHNGYVGIFPVNYIEVITSLEEAQKTATQGSEGSARAKYSFVGETQVELSLKKNDIVTLLRRVDNNWYEGQIGNRQGIFPVSYVEVYKEPGDSTPTDISPPAQPQNYPMHIKASPPVARKPMSPRAVRPLHSCRLHMITGFTIIERHSWESCECVIYRAIYSYHPQNEDELELTEDDVVLVMEKCDDGWYVGTSQRTGQFGTFPGNYVVEICEYEWVEMKG</sequence>
<dbReference type="Pfam" id="PF14604">
    <property type="entry name" value="SH3_9"/>
    <property type="match status" value="2"/>
</dbReference>
<dbReference type="STRING" id="7739.C3Z5E9"/>
<dbReference type="InterPro" id="IPR036028">
    <property type="entry name" value="SH3-like_dom_sf"/>
</dbReference>
<dbReference type="CDD" id="cd11782">
    <property type="entry name" value="SH3_Sorbs_2"/>
    <property type="match status" value="1"/>
</dbReference>
<dbReference type="PANTHER" id="PTHR14167:SF116">
    <property type="entry name" value="CAP, ISOFORM AC"/>
    <property type="match status" value="1"/>
</dbReference>
<evidence type="ECO:0000256" key="1">
    <source>
        <dbReference type="ARBA" id="ARBA00022443"/>
    </source>
</evidence>
<evidence type="ECO:0000256" key="2">
    <source>
        <dbReference type="ARBA" id="ARBA00022737"/>
    </source>
</evidence>
<protein>
    <recommendedName>
        <fullName evidence="5">SH3 domain-containing protein</fullName>
    </recommendedName>
</protein>
<dbReference type="CDD" id="cd11780">
    <property type="entry name" value="SH3_Sorbs_3"/>
    <property type="match status" value="1"/>
</dbReference>
<evidence type="ECO:0000313" key="6">
    <source>
        <dbReference type="EMBL" id="EEN52062.1"/>
    </source>
</evidence>
<accession>C3Z5E9</accession>
<feature type="domain" description="SH3" evidence="5">
    <location>
        <begin position="60"/>
        <end position="119"/>
    </location>
</feature>
<gene>
    <name evidence="6" type="ORF">BRAFLDRAFT_202929</name>
</gene>
<feature type="region of interest" description="Disordered" evidence="4">
    <location>
        <begin position="20"/>
        <end position="39"/>
    </location>
</feature>
<dbReference type="PROSITE" id="PS50002">
    <property type="entry name" value="SH3"/>
    <property type="match status" value="3"/>
</dbReference>
<dbReference type="AlphaFoldDB" id="C3Z5E9"/>
<feature type="domain" description="SH3" evidence="5">
    <location>
        <begin position="252"/>
        <end position="313"/>
    </location>
</feature>
<dbReference type="CDD" id="cd11781">
    <property type="entry name" value="SH3_Sorbs_1"/>
    <property type="match status" value="1"/>
</dbReference>
<evidence type="ECO:0000259" key="5">
    <source>
        <dbReference type="PROSITE" id="PS50002"/>
    </source>
</evidence>
<dbReference type="SMART" id="SM00326">
    <property type="entry name" value="SH3"/>
    <property type="match status" value="3"/>
</dbReference>
<dbReference type="PRINTS" id="PR00499">
    <property type="entry name" value="P67PHOX"/>
</dbReference>
<keyword evidence="2" id="KW-0677">Repeat</keyword>
<dbReference type="Gene3D" id="2.30.30.40">
    <property type="entry name" value="SH3 Domains"/>
    <property type="match status" value="3"/>
</dbReference>
<evidence type="ECO:0000256" key="3">
    <source>
        <dbReference type="PROSITE-ProRule" id="PRU00192"/>
    </source>
</evidence>
<dbReference type="EMBL" id="GG666583">
    <property type="protein sequence ID" value="EEN52062.1"/>
    <property type="molecule type" value="Genomic_DNA"/>
</dbReference>
<dbReference type="Pfam" id="PF00018">
    <property type="entry name" value="SH3_1"/>
    <property type="match status" value="1"/>
</dbReference>
<keyword evidence="1 3" id="KW-0728">SH3 domain</keyword>
<feature type="domain" description="SH3" evidence="5">
    <location>
        <begin position="130"/>
        <end position="189"/>
    </location>
</feature>
<dbReference type="FunFam" id="2.30.30.40:FF:000072">
    <property type="entry name" value="Unconventional Myosin IB"/>
    <property type="match status" value="1"/>
</dbReference>
<organism>
    <name type="scientific">Branchiostoma floridae</name>
    <name type="common">Florida lancelet</name>
    <name type="synonym">Amphioxus</name>
    <dbReference type="NCBI Taxonomy" id="7739"/>
    <lineage>
        <taxon>Eukaryota</taxon>
        <taxon>Metazoa</taxon>
        <taxon>Chordata</taxon>
        <taxon>Cephalochordata</taxon>
        <taxon>Leptocardii</taxon>
        <taxon>Amphioxiformes</taxon>
        <taxon>Branchiostomatidae</taxon>
        <taxon>Branchiostoma</taxon>
    </lineage>
</organism>
<dbReference type="InParanoid" id="C3Z5E9"/>
<dbReference type="InterPro" id="IPR001452">
    <property type="entry name" value="SH3_domain"/>
</dbReference>
<dbReference type="InterPro" id="IPR050384">
    <property type="entry name" value="Endophilin_SH3RF"/>
</dbReference>
<dbReference type="eggNOG" id="KOG4225">
    <property type="taxonomic scope" value="Eukaryota"/>
</dbReference>
<dbReference type="FunFam" id="2.30.30.40:FF:000001">
    <property type="entry name" value="Sorbin and SH3 domain-containing protein 1 isoform 2"/>
    <property type="match status" value="1"/>
</dbReference>
<dbReference type="PRINTS" id="PR00452">
    <property type="entry name" value="SH3DOMAIN"/>
</dbReference>
<evidence type="ECO:0000256" key="4">
    <source>
        <dbReference type="SAM" id="MobiDB-lite"/>
    </source>
</evidence>